<dbReference type="AlphaFoldDB" id="D4H3W6"/>
<dbReference type="KEGG" id="dap:Dacet_0479"/>
<keyword evidence="1" id="KW-0812">Transmembrane</keyword>
<dbReference type="Proteomes" id="UP000002012">
    <property type="component" value="Chromosome"/>
</dbReference>
<dbReference type="PaxDb" id="522772-Dacet_0479"/>
<keyword evidence="1" id="KW-0472">Membrane</keyword>
<feature type="transmembrane region" description="Helical" evidence="1">
    <location>
        <begin position="36"/>
        <end position="57"/>
    </location>
</feature>
<sequence length="465" mass="52032">MVSEKMQITEISDAEKRELIMKVYPRLKKRTKLLRLLRVGNALFIALFITACATTQLEQSAVVEKKPSQIGMQIRKGLVKSDVPEDFEKEMPSSDITLASIISFTKKPTVKDIADDVTDLDYENGLLVLLKGRTIETNRIDCPSILLPDDKYRSIQLENGLAVVAGSTKAVLADIAQCGTLYETNSAGKGFSLSKDYFLEITGNTFSIYDSRRTRELHKGDFLGSVYIGMLSGDKAMFVNDNGKIALMSARTGKYIAIYGGSVQVRQAYFENDSIYVYDEENDLRRLTADYKAGRLIDDGNTQAIDGCFFFKRSGKLYCDGYIYGLDIAYDLPVDADKGLIRDGLIFVVKDGVVSFVDTTLAYKKSVKLAPAGNRLCLKDGLAYFTDFNGSFKYISASGDEETADEMPDECDHSFDFEQGALRTPDGKEIYRFADIVNSSEKAYMLKRVIDDEVYYYFEKKPLSD</sequence>
<keyword evidence="3" id="KW-1185">Reference proteome</keyword>
<proteinExistence type="predicted"/>
<dbReference type="SUPFAM" id="SSF69304">
    <property type="entry name" value="Tricorn protease N-terminal domain"/>
    <property type="match status" value="1"/>
</dbReference>
<dbReference type="HOGENOM" id="CLU_587568_0_0_0"/>
<organism evidence="2 3">
    <name type="scientific">Denitrovibrio acetiphilus (strain DSM 12809 / NBRC 114555 / N2460)</name>
    <dbReference type="NCBI Taxonomy" id="522772"/>
    <lineage>
        <taxon>Bacteria</taxon>
        <taxon>Pseudomonadati</taxon>
        <taxon>Deferribacterota</taxon>
        <taxon>Deferribacteres</taxon>
        <taxon>Deferribacterales</taxon>
        <taxon>Geovibrionaceae</taxon>
        <taxon>Denitrovibrio</taxon>
    </lineage>
</organism>
<gene>
    <name evidence="2" type="ordered locus">Dacet_0479</name>
</gene>
<dbReference type="STRING" id="522772.Dacet_0479"/>
<evidence type="ECO:0000256" key="1">
    <source>
        <dbReference type="SAM" id="Phobius"/>
    </source>
</evidence>
<accession>D4H3W6</accession>
<evidence type="ECO:0000313" key="2">
    <source>
        <dbReference type="EMBL" id="ADD67277.1"/>
    </source>
</evidence>
<dbReference type="EMBL" id="CP001968">
    <property type="protein sequence ID" value="ADD67277.1"/>
    <property type="molecule type" value="Genomic_DNA"/>
</dbReference>
<name>D4H3W6_DENA2</name>
<protein>
    <submittedName>
        <fullName evidence="2">Uncharacterized protein</fullName>
    </submittedName>
</protein>
<keyword evidence="1" id="KW-1133">Transmembrane helix</keyword>
<dbReference type="InParanoid" id="D4H3W6"/>
<reference evidence="2 3" key="1">
    <citation type="journal article" date="2010" name="Stand. Genomic Sci.">
        <title>Complete genome sequence of Denitrovibrio acetiphilus type strain (N2460).</title>
        <authorList>
            <person name="Kiss H."/>
            <person name="Lang E."/>
            <person name="Lapidus A."/>
            <person name="Copeland A."/>
            <person name="Nolan M."/>
            <person name="Glavina Del Rio T."/>
            <person name="Chen F."/>
            <person name="Lucas S."/>
            <person name="Tice H."/>
            <person name="Cheng J.F."/>
            <person name="Han C."/>
            <person name="Goodwin L."/>
            <person name="Pitluck S."/>
            <person name="Liolios K."/>
            <person name="Pati A."/>
            <person name="Ivanova N."/>
            <person name="Mavromatis K."/>
            <person name="Chen A."/>
            <person name="Palaniappan K."/>
            <person name="Land M."/>
            <person name="Hauser L."/>
            <person name="Chang Y.J."/>
            <person name="Jeffries C.D."/>
            <person name="Detter J.C."/>
            <person name="Brettin T."/>
            <person name="Spring S."/>
            <person name="Rohde M."/>
            <person name="Goker M."/>
            <person name="Woyke T."/>
            <person name="Bristow J."/>
            <person name="Eisen J.A."/>
            <person name="Markowitz V."/>
            <person name="Hugenholtz P."/>
            <person name="Kyrpides N.C."/>
            <person name="Klenk H.P."/>
        </authorList>
    </citation>
    <scope>NUCLEOTIDE SEQUENCE [LARGE SCALE GENOMIC DNA]</scope>
    <source>
        <strain evidence="3">DSM 12809 / NBRC 114555 / N2460</strain>
    </source>
</reference>
<evidence type="ECO:0000313" key="3">
    <source>
        <dbReference type="Proteomes" id="UP000002012"/>
    </source>
</evidence>
<dbReference type="eggNOG" id="ENOG5032A62">
    <property type="taxonomic scope" value="Bacteria"/>
</dbReference>